<gene>
    <name evidence="2" type="ORF">UCDDA912_g10457</name>
</gene>
<dbReference type="Gene3D" id="3.60.21.10">
    <property type="match status" value="1"/>
</dbReference>
<feature type="domain" description="Calcineurin-like phosphoesterase" evidence="1">
    <location>
        <begin position="32"/>
        <end position="245"/>
    </location>
</feature>
<dbReference type="EMBL" id="LCUC01000668">
    <property type="protein sequence ID" value="KKY29619.1"/>
    <property type="molecule type" value="Genomic_DNA"/>
</dbReference>
<dbReference type="OrthoDB" id="550558at2759"/>
<proteinExistence type="predicted"/>
<dbReference type="PANTHER" id="PTHR37844:SF2">
    <property type="entry name" value="SER_THR PROTEIN PHOSPHATASE SUPERFAMILY (AFU_ORTHOLOGUE AFUA_1G14840)"/>
    <property type="match status" value="1"/>
</dbReference>
<comment type="caution">
    <text evidence="2">The sequence shown here is derived from an EMBL/GenBank/DDBJ whole genome shotgun (WGS) entry which is preliminary data.</text>
</comment>
<name>A0A0G2F5W0_9PEZI</name>
<dbReference type="Proteomes" id="UP000034680">
    <property type="component" value="Unassembled WGS sequence"/>
</dbReference>
<dbReference type="InterPro" id="IPR004843">
    <property type="entry name" value="Calcineurin-like_PHP"/>
</dbReference>
<dbReference type="AlphaFoldDB" id="A0A0G2F5W0"/>
<dbReference type="PANTHER" id="PTHR37844">
    <property type="entry name" value="SER/THR PROTEIN PHOSPHATASE SUPERFAMILY (AFU_ORTHOLOGUE AFUA_1G14840)"/>
    <property type="match status" value="1"/>
</dbReference>
<accession>A0A0G2F5W0</accession>
<evidence type="ECO:0000313" key="3">
    <source>
        <dbReference type="Proteomes" id="UP000034680"/>
    </source>
</evidence>
<evidence type="ECO:0000313" key="2">
    <source>
        <dbReference type="EMBL" id="KKY29619.1"/>
    </source>
</evidence>
<sequence>MDGLKRYFRALESRIRARPPSTQGGPAFQYMSDLHLEVGQQYLTFDFDITAPNLILAGDIGRLIDYEGYVSFLQKQASRYERVFLVLGNHEFYGLSFEDGLARARALEKESVLEGKLILLQRNTFAFDDDRFVVAGCSLWSLIPEGSATAVAAVVNDFKKIEGWSIEKHNTAHSEDVAWLQQEVERCKPHTNILVVTHHAPLVDGTASPQHKDSPIKSAFATDILCNTTAGHWEQAKYWVFGHTHWTTQFKVKATQVVSNQRGYVFPGNNVRLLVETQAPNHTFDTCRTIRL</sequence>
<organism evidence="2 3">
    <name type="scientific">Diaporthe ampelina</name>
    <dbReference type="NCBI Taxonomy" id="1214573"/>
    <lineage>
        <taxon>Eukaryota</taxon>
        <taxon>Fungi</taxon>
        <taxon>Dikarya</taxon>
        <taxon>Ascomycota</taxon>
        <taxon>Pezizomycotina</taxon>
        <taxon>Sordariomycetes</taxon>
        <taxon>Sordariomycetidae</taxon>
        <taxon>Diaporthales</taxon>
        <taxon>Diaporthaceae</taxon>
        <taxon>Diaporthe</taxon>
    </lineage>
</organism>
<dbReference type="SUPFAM" id="SSF56300">
    <property type="entry name" value="Metallo-dependent phosphatases"/>
    <property type="match status" value="1"/>
</dbReference>
<reference evidence="2 3" key="2">
    <citation type="submission" date="2015-05" db="EMBL/GenBank/DDBJ databases">
        <authorList>
            <person name="Morales-Cruz A."/>
            <person name="Amrine K.C."/>
            <person name="Cantu D."/>
        </authorList>
    </citation>
    <scope>NUCLEOTIDE SEQUENCE [LARGE SCALE GENOMIC DNA]</scope>
    <source>
        <strain evidence="2">DA912</strain>
    </source>
</reference>
<dbReference type="Pfam" id="PF00149">
    <property type="entry name" value="Metallophos"/>
    <property type="match status" value="1"/>
</dbReference>
<reference evidence="2 3" key="1">
    <citation type="submission" date="2015-05" db="EMBL/GenBank/DDBJ databases">
        <title>Distinctive expansion of gene families associated with plant cell wall degradation and secondary metabolism in the genomes of grapevine trunk pathogens.</title>
        <authorList>
            <person name="Lawrence D.P."/>
            <person name="Travadon R."/>
            <person name="Rolshausen P.E."/>
            <person name="Baumgartner K."/>
        </authorList>
    </citation>
    <scope>NUCLEOTIDE SEQUENCE [LARGE SCALE GENOMIC DNA]</scope>
    <source>
        <strain evidence="2">DA912</strain>
    </source>
</reference>
<dbReference type="GO" id="GO:0016787">
    <property type="term" value="F:hydrolase activity"/>
    <property type="evidence" value="ECO:0007669"/>
    <property type="project" value="InterPro"/>
</dbReference>
<protein>
    <submittedName>
        <fullName evidence="2">Putative ser thr protein phosphatase superfamily</fullName>
    </submittedName>
</protein>
<dbReference type="InterPro" id="IPR029052">
    <property type="entry name" value="Metallo-depent_PP-like"/>
</dbReference>
<evidence type="ECO:0000259" key="1">
    <source>
        <dbReference type="Pfam" id="PF00149"/>
    </source>
</evidence>
<keyword evidence="3" id="KW-1185">Reference proteome</keyword>